<gene>
    <name evidence="1" type="ORF">I3842_09G146100</name>
</gene>
<dbReference type="AlphaFoldDB" id="A0A922E442"/>
<evidence type="ECO:0000313" key="1">
    <source>
        <dbReference type="EMBL" id="KAG6696391.1"/>
    </source>
</evidence>
<proteinExistence type="predicted"/>
<dbReference type="EMBL" id="CM031833">
    <property type="protein sequence ID" value="KAG6696394.1"/>
    <property type="molecule type" value="Genomic_DNA"/>
</dbReference>
<organism evidence="1 2">
    <name type="scientific">Carya illinoinensis</name>
    <name type="common">Pecan</name>
    <dbReference type="NCBI Taxonomy" id="32201"/>
    <lineage>
        <taxon>Eukaryota</taxon>
        <taxon>Viridiplantae</taxon>
        <taxon>Streptophyta</taxon>
        <taxon>Embryophyta</taxon>
        <taxon>Tracheophyta</taxon>
        <taxon>Spermatophyta</taxon>
        <taxon>Magnoliopsida</taxon>
        <taxon>eudicotyledons</taxon>
        <taxon>Gunneridae</taxon>
        <taxon>Pentapetalae</taxon>
        <taxon>rosids</taxon>
        <taxon>fabids</taxon>
        <taxon>Fagales</taxon>
        <taxon>Juglandaceae</taxon>
        <taxon>Carya</taxon>
    </lineage>
</organism>
<reference evidence="1" key="1">
    <citation type="submission" date="2021-01" db="EMBL/GenBank/DDBJ databases">
        <authorList>
            <person name="Lovell J.T."/>
            <person name="Bentley N."/>
            <person name="Bhattarai G."/>
            <person name="Jenkins J.W."/>
            <person name="Sreedasyam A."/>
            <person name="Alarcon Y."/>
            <person name="Bock C."/>
            <person name="Boston L."/>
            <person name="Carlson J."/>
            <person name="Cervantes K."/>
            <person name="Clermont K."/>
            <person name="Krom N."/>
            <person name="Kubenka K."/>
            <person name="Mamidi S."/>
            <person name="Mattison C."/>
            <person name="Monteros M."/>
            <person name="Pisani C."/>
            <person name="Plott C."/>
            <person name="Rajasekar S."/>
            <person name="Rhein H.S."/>
            <person name="Rohla C."/>
            <person name="Song M."/>
            <person name="Hilaire R.S."/>
            <person name="Shu S."/>
            <person name="Wells L."/>
            <person name="Wang X."/>
            <person name="Webber J."/>
            <person name="Heerema R.J."/>
            <person name="Klein P."/>
            <person name="Conner P."/>
            <person name="Grauke L."/>
            <person name="Grimwood J."/>
            <person name="Schmutz J."/>
            <person name="Randall J.J."/>
        </authorList>
    </citation>
    <scope>NUCLEOTIDE SEQUENCE</scope>
    <source>
        <tissue evidence="1">Leaf</tissue>
    </source>
</reference>
<dbReference type="EMBL" id="CM031833">
    <property type="protein sequence ID" value="KAG6696391.1"/>
    <property type="molecule type" value="Genomic_DNA"/>
</dbReference>
<dbReference type="EMBL" id="CM031833">
    <property type="protein sequence ID" value="KAG6696393.1"/>
    <property type="molecule type" value="Genomic_DNA"/>
</dbReference>
<accession>A0A922E442</accession>
<sequence>MESSIHVLGITIPRTRTFNKRHRLTILRQNMKHKGQNPKAHNRDPLPYKTLPSRLGRCHILREMRSSHVVLSSPILVHCTKTSTPIVLSLFLSLLCNIFSSSGARALSVVAISKVAHSSL</sequence>
<name>A0A922E442_CARIL</name>
<dbReference type="EMBL" id="CM031833">
    <property type="protein sequence ID" value="KAG6696395.1"/>
    <property type="molecule type" value="Genomic_DNA"/>
</dbReference>
<evidence type="ECO:0000313" key="2">
    <source>
        <dbReference type="Proteomes" id="UP000811246"/>
    </source>
</evidence>
<comment type="caution">
    <text evidence="1">The sequence shown here is derived from an EMBL/GenBank/DDBJ whole genome shotgun (WGS) entry which is preliminary data.</text>
</comment>
<protein>
    <submittedName>
        <fullName evidence="1">Uncharacterized protein</fullName>
    </submittedName>
</protein>
<dbReference type="Proteomes" id="UP000811246">
    <property type="component" value="Chromosome 9"/>
</dbReference>
<dbReference type="EMBL" id="CM031833">
    <property type="protein sequence ID" value="KAG6696392.1"/>
    <property type="molecule type" value="Genomic_DNA"/>
</dbReference>